<dbReference type="EMBL" id="CP021744">
    <property type="protein sequence ID" value="ARZ71713.1"/>
    <property type="molecule type" value="Genomic_DNA"/>
</dbReference>
<accession>A0A1Z2LBM9</accession>
<dbReference type="AlphaFoldDB" id="A0A1Z2LBM9"/>
<dbReference type="Proteomes" id="UP000195755">
    <property type="component" value="Chromosome"/>
</dbReference>
<protein>
    <submittedName>
        <fullName evidence="1">Uncharacterized protein</fullName>
    </submittedName>
</protein>
<dbReference type="RefSeq" id="WP_199843985.1">
    <property type="nucleotide sequence ID" value="NZ_CP021744.1"/>
</dbReference>
<gene>
    <name evidence="1" type="ORF">SMD11_6137</name>
</gene>
<sequence length="52" mass="5768">MVEIATRSAVRERHLQDLVEANMETVLGARFLASEYSTGARHRGRIDSLGPV</sequence>
<dbReference type="KEGG" id="salj:SMD11_6137"/>
<organism evidence="1 2">
    <name type="scientific">Streptomyces albireticuli</name>
    <dbReference type="NCBI Taxonomy" id="1940"/>
    <lineage>
        <taxon>Bacteria</taxon>
        <taxon>Bacillati</taxon>
        <taxon>Actinomycetota</taxon>
        <taxon>Actinomycetes</taxon>
        <taxon>Kitasatosporales</taxon>
        <taxon>Streptomycetaceae</taxon>
        <taxon>Streptomyces</taxon>
    </lineage>
</organism>
<evidence type="ECO:0000313" key="1">
    <source>
        <dbReference type="EMBL" id="ARZ71713.1"/>
    </source>
</evidence>
<reference evidence="1 2" key="1">
    <citation type="submission" date="2017-06" db="EMBL/GenBank/DDBJ databases">
        <title>Streptomyces albireticuli Genome sequencing and assembly.</title>
        <authorList>
            <person name="Wang Y."/>
            <person name="Du B."/>
            <person name="Ding Y."/>
            <person name="Liu H."/>
            <person name="Hou Q."/>
            <person name="Liu K."/>
            <person name="Yao L."/>
            <person name="Wang C."/>
        </authorList>
    </citation>
    <scope>NUCLEOTIDE SEQUENCE [LARGE SCALE GENOMIC DNA]</scope>
    <source>
        <strain evidence="1 2">MDJK11</strain>
    </source>
</reference>
<proteinExistence type="predicted"/>
<evidence type="ECO:0000313" key="2">
    <source>
        <dbReference type="Proteomes" id="UP000195755"/>
    </source>
</evidence>
<name>A0A1Z2LBM9_9ACTN</name>